<evidence type="ECO:0000259" key="5">
    <source>
        <dbReference type="Pfam" id="PF07732"/>
    </source>
</evidence>
<dbReference type="Proteomes" id="UP001195941">
    <property type="component" value="Unassembled WGS sequence"/>
</dbReference>
<dbReference type="Pfam" id="PF00394">
    <property type="entry name" value="Cu-oxidase"/>
    <property type="match status" value="1"/>
</dbReference>
<keyword evidence="2" id="KW-0560">Oxidoreductase</keyword>
<protein>
    <submittedName>
        <fullName evidence="6">Multicopper oxidase family protein</fullName>
    </submittedName>
</protein>
<dbReference type="EMBL" id="JADMKU010000033">
    <property type="protein sequence ID" value="MBR9653480.1"/>
    <property type="molecule type" value="Genomic_DNA"/>
</dbReference>
<dbReference type="InterPro" id="IPR008972">
    <property type="entry name" value="Cupredoxin"/>
</dbReference>
<evidence type="ECO:0000256" key="2">
    <source>
        <dbReference type="ARBA" id="ARBA00023002"/>
    </source>
</evidence>
<sequence length="463" mass="50406">MTTRRGFLLGATGALAMAGLPGGARSQSGGFPVLQARQASAQLAPSSYPKTDIWGYDGLIPGPALRVRQGGRVQRSFHNGLQQASSVHWHGIRIDNAMDGVPGLTQEAVPPGATFDYDFVAPDAGTYWYHAHNRSVEQVARGLYGALIVEEAAGPDIDREETLILDDWRLNPETAQIDPDFTSFHDLSHAGRLGNLITTNGQHDLSVGVRKNERLRLRLINAANAKIFALALSGFEGWTVALDGMPLETPEPVSDVVLLGPGQRADLIVDVTAEDGETAYLLRAENEQVFSQAAFPVGGVAAAARRPAPDALPPNPNMQFPDLAEAERLRLNMEGGAMGRLDAAILDGNRKTFRQLADSRQFWAFNGTVGMTDTPLAEIARGRAVRLEIVNDTVFPHAMHLHGMHFREVLEDGTFGPLRDTLLTFRGERREIAFVADNPGDWLFHCHMLSHAASGMMTWLRVT</sequence>
<feature type="domain" description="Plastocyanin-like" evidence="5">
    <location>
        <begin position="42"/>
        <end position="152"/>
    </location>
</feature>
<keyword evidence="7" id="KW-1185">Reference proteome</keyword>
<dbReference type="InterPro" id="IPR011706">
    <property type="entry name" value="Cu-oxidase_C"/>
</dbReference>
<dbReference type="InterPro" id="IPR006311">
    <property type="entry name" value="TAT_signal"/>
</dbReference>
<dbReference type="Gene3D" id="2.60.40.420">
    <property type="entry name" value="Cupredoxins - blue copper proteins"/>
    <property type="match status" value="3"/>
</dbReference>
<gene>
    <name evidence="6" type="ORF">IT775_20380</name>
</gene>
<dbReference type="CDD" id="cd13861">
    <property type="entry name" value="CuRO_1_CumA_like"/>
    <property type="match status" value="1"/>
</dbReference>
<dbReference type="SUPFAM" id="SSF49503">
    <property type="entry name" value="Cupredoxins"/>
    <property type="match status" value="3"/>
</dbReference>
<reference evidence="6 7" key="1">
    <citation type="journal article" date="2021" name="Arch. Microbiol.">
        <title>Thalassobius aquimarinus sp. nov., isolated from the Sea of Japan seashore.</title>
        <authorList>
            <person name="Kurilenko V.V."/>
            <person name="Romanenko L.A."/>
            <person name="Chernysheva N.Y."/>
            <person name="Velansky P.V."/>
            <person name="Tekutyeva L.A."/>
            <person name="Isaeva M.P."/>
            <person name="Mikhailov V.V."/>
        </authorList>
    </citation>
    <scope>NUCLEOTIDE SEQUENCE [LARGE SCALE GENOMIC DNA]</scope>
    <source>
        <strain evidence="6 7">KMM 8518</strain>
    </source>
</reference>
<evidence type="ECO:0000259" key="4">
    <source>
        <dbReference type="Pfam" id="PF07731"/>
    </source>
</evidence>
<feature type="domain" description="Plastocyanin-like" evidence="4">
    <location>
        <begin position="356"/>
        <end position="462"/>
    </location>
</feature>
<dbReference type="InterPro" id="IPR011707">
    <property type="entry name" value="Cu-oxidase-like_N"/>
</dbReference>
<organism evidence="6 7">
    <name type="scientific">Thalassovita aquimarina</name>
    <dbReference type="NCBI Taxonomy" id="2785917"/>
    <lineage>
        <taxon>Bacteria</taxon>
        <taxon>Pseudomonadati</taxon>
        <taxon>Pseudomonadota</taxon>
        <taxon>Alphaproteobacteria</taxon>
        <taxon>Rhodobacterales</taxon>
        <taxon>Roseobacteraceae</taxon>
        <taxon>Thalassovita</taxon>
    </lineage>
</organism>
<dbReference type="InterPro" id="IPR045087">
    <property type="entry name" value="Cu-oxidase_fam"/>
</dbReference>
<dbReference type="InterPro" id="IPR001117">
    <property type="entry name" value="Cu-oxidase_2nd"/>
</dbReference>
<proteinExistence type="predicted"/>
<name>A0ABS5HX22_9RHOB</name>
<accession>A0ABS5HX22</accession>
<evidence type="ECO:0000313" key="7">
    <source>
        <dbReference type="Proteomes" id="UP001195941"/>
    </source>
</evidence>
<dbReference type="PANTHER" id="PTHR11709">
    <property type="entry name" value="MULTI-COPPER OXIDASE"/>
    <property type="match status" value="1"/>
</dbReference>
<dbReference type="Pfam" id="PF07732">
    <property type="entry name" value="Cu-oxidase_3"/>
    <property type="match status" value="1"/>
</dbReference>
<dbReference type="PROSITE" id="PS51318">
    <property type="entry name" value="TAT"/>
    <property type="match status" value="1"/>
</dbReference>
<keyword evidence="1" id="KW-0479">Metal-binding</keyword>
<comment type="caution">
    <text evidence="6">The sequence shown here is derived from an EMBL/GenBank/DDBJ whole genome shotgun (WGS) entry which is preliminary data.</text>
</comment>
<evidence type="ECO:0000259" key="3">
    <source>
        <dbReference type="Pfam" id="PF00394"/>
    </source>
</evidence>
<dbReference type="InterPro" id="IPR002355">
    <property type="entry name" value="Cu_oxidase_Cu_BS"/>
</dbReference>
<evidence type="ECO:0000256" key="1">
    <source>
        <dbReference type="ARBA" id="ARBA00022723"/>
    </source>
</evidence>
<evidence type="ECO:0000313" key="6">
    <source>
        <dbReference type="EMBL" id="MBR9653480.1"/>
    </source>
</evidence>
<dbReference type="Pfam" id="PF07731">
    <property type="entry name" value="Cu-oxidase_2"/>
    <property type="match status" value="1"/>
</dbReference>
<feature type="domain" description="Plastocyanin-like" evidence="3">
    <location>
        <begin position="165"/>
        <end position="285"/>
    </location>
</feature>
<dbReference type="RefSeq" id="WP_212703117.1">
    <property type="nucleotide sequence ID" value="NZ_JADMKU010000033.1"/>
</dbReference>
<dbReference type="PROSITE" id="PS00080">
    <property type="entry name" value="MULTICOPPER_OXIDASE2"/>
    <property type="match status" value="1"/>
</dbReference>